<sequence length="1091" mass="122708">MDDCQVPVINSGKVKLQTSSTLLQTFGQLRVSIMPHNGCLNIQIIEARGLLGNENRKCDFYVKLAIIPDLNHSTHRKTKTVLDCKNPLFLETFLLAISVEDYQKRLLVTVWNRNPSSRRSEFLGCMSFGTHSLINSSKVTNLLILQVISGWYYLLGEELGRSKHLKVASRHLTGRQDSAGELRRAHLASKPREAALSNHGAPASGTVLPSSPENMLCLTVTILRGKDGFGFTICSDSPVRVQAVDPGSPAHQAGLQQMDTVLQLNGQPVEQWKCVDLAHAFRNCHNEITVVVWRTLPIMKPYFEGLIHRPSYKASAYDTVVSPAGKKRDKTPPLLTHPTHGRRSGRKQGLVSEGGHGSLWRDKREDKGEYYKGQEPDYGTTKIRTRTLKGTRVTSSNGDNYIILSPVDPGSQILHPVYQDRNGTLGKIYQSHPSGGLQKGNGFLQDTASGLQATGLSSQRSIIGKTATMLPPSGYQPSYGNYQNCTIVQSHLPYSNYGTYVTLAPKTLIFPVFVQPLELCSERTLLLSEEMILHESQCMSIKVTLLIYTDLMLLTREDEAGHCNVLQSPLYLHQLRLRDVPVDVLRLYIIHWTERSECLFSLEAYTVKQKRRVHQCLRENIDKHLEQRDTLVHDQMLEPMADVHCELGILNLGRQATEEPSSHGPSSEPYSMSSPPANIPNLIPLVVRSTEDLGQKLPLTPPPCTIGKTCNSMSLERTGIWKEREKVVEEGGEERQQGEGESATETSETACMGAIPLSPSPSSSLTVPDVRFLDRSFNTEPMEEEEEDEEDCDKDGLERRSIGECSPFRKRGEGVSGGDEPRVLHRRTLSEGSLLQELRSPRFISDSTIHRLDRGHAPPPGGWMRPSPKTLRKELTRNGGSVHQLYMLLSGRKVCSESDCNCEFKHGCMKKKKSMNLAKDMKNRLTFLRKNDFHGSNPTNGLEKVLKSVKPSPEEALKWGECFDTLLAHKYGVAVFQRFLQTEFSEENLDFWLACEKYRKIKSQFKMASRAKQIFSEYMSIQSCKEVNLDSYTREVTKENLQSTSALTFDLAQNRIYGLMEKDPYPRFLRSDLYRDLTNQKRFNAMVPDLP</sequence>
<reference evidence="7" key="1">
    <citation type="journal article" date="2018" name="PLoS ONE">
        <title>Chinook salmon (Oncorhynchus tshawytscha) genome and transcriptome.</title>
        <authorList>
            <person name="Christensen K.A."/>
            <person name="Leong J.S."/>
            <person name="Sakhrani D."/>
            <person name="Biagi C.A."/>
            <person name="Minkley D.R."/>
            <person name="Withler R.E."/>
            <person name="Rondeau E.B."/>
            <person name="Koop B.F."/>
            <person name="Devlin R.H."/>
        </authorList>
    </citation>
    <scope>NUCLEOTIDE SEQUENCE [LARGE SCALE GENOMIC DNA]</scope>
</reference>
<dbReference type="InterPro" id="IPR016137">
    <property type="entry name" value="RGS"/>
</dbReference>
<feature type="domain" description="RGS" evidence="5">
    <location>
        <begin position="962"/>
        <end position="1078"/>
    </location>
</feature>
<dbReference type="PRINTS" id="PR01301">
    <property type="entry name" value="RGSPROTEIN"/>
</dbReference>
<proteinExistence type="predicted"/>
<evidence type="ECO:0000313" key="7">
    <source>
        <dbReference type="Proteomes" id="UP000694402"/>
    </source>
</evidence>
<dbReference type="InterPro" id="IPR036034">
    <property type="entry name" value="PDZ_sf"/>
</dbReference>
<dbReference type="FunFam" id="1.10.167.10:FF:000001">
    <property type="entry name" value="Putative regulator of g-protein signaling 12"/>
    <property type="match status" value="1"/>
</dbReference>
<dbReference type="GeneTree" id="ENSGT00940000154416"/>
<reference evidence="6" key="3">
    <citation type="submission" date="2025-09" db="UniProtKB">
        <authorList>
            <consortium name="Ensembl"/>
        </authorList>
    </citation>
    <scope>IDENTIFICATION</scope>
</reference>
<dbReference type="InterPro" id="IPR000008">
    <property type="entry name" value="C2_dom"/>
</dbReference>
<dbReference type="SUPFAM" id="SSF48097">
    <property type="entry name" value="Regulator of G-protein signaling, RGS"/>
    <property type="match status" value="1"/>
</dbReference>
<dbReference type="Gene3D" id="2.60.40.150">
    <property type="entry name" value="C2 domain"/>
    <property type="match status" value="1"/>
</dbReference>
<dbReference type="Pfam" id="PF00168">
    <property type="entry name" value="C2"/>
    <property type="match status" value="1"/>
</dbReference>
<dbReference type="GO" id="GO:0009968">
    <property type="term" value="P:negative regulation of signal transduction"/>
    <property type="evidence" value="ECO:0007669"/>
    <property type="project" value="UniProtKB-KW"/>
</dbReference>
<dbReference type="SMART" id="SM00239">
    <property type="entry name" value="C2"/>
    <property type="match status" value="1"/>
</dbReference>
<dbReference type="InterPro" id="IPR034951">
    <property type="entry name" value="RGS_RGS3"/>
</dbReference>
<dbReference type="PROSITE" id="PS50106">
    <property type="entry name" value="PDZ"/>
    <property type="match status" value="1"/>
</dbReference>
<dbReference type="Ensembl" id="ENSOTST00005123149.1">
    <property type="protein sequence ID" value="ENSOTSP00005143176.1"/>
    <property type="gene ID" value="ENSOTSG00005045390.2"/>
</dbReference>
<dbReference type="SUPFAM" id="SSF49562">
    <property type="entry name" value="C2 domain (Calcium/lipid-binding domain, CaLB)"/>
    <property type="match status" value="1"/>
</dbReference>
<feature type="domain" description="C2" evidence="3">
    <location>
        <begin position="25"/>
        <end position="143"/>
    </location>
</feature>
<keyword evidence="1" id="KW-0734">Signal transduction inhibitor</keyword>
<dbReference type="InterPro" id="IPR036305">
    <property type="entry name" value="RGS_sf"/>
</dbReference>
<evidence type="ECO:0000259" key="3">
    <source>
        <dbReference type="PROSITE" id="PS50004"/>
    </source>
</evidence>
<evidence type="ECO:0000259" key="4">
    <source>
        <dbReference type="PROSITE" id="PS50106"/>
    </source>
</evidence>
<feature type="compositionally biased region" description="Acidic residues" evidence="2">
    <location>
        <begin position="781"/>
        <end position="793"/>
    </location>
</feature>
<dbReference type="InterPro" id="IPR035892">
    <property type="entry name" value="C2_domain_sf"/>
</dbReference>
<dbReference type="CDD" id="cd06711">
    <property type="entry name" value="PDZ_RGS3-like"/>
    <property type="match status" value="1"/>
</dbReference>
<evidence type="ECO:0000259" key="5">
    <source>
        <dbReference type="PROSITE" id="PS50132"/>
    </source>
</evidence>
<dbReference type="Gene3D" id="1.10.167.10">
    <property type="entry name" value="Regulator of G-protein Signalling 4, domain 2"/>
    <property type="match status" value="1"/>
</dbReference>
<dbReference type="Proteomes" id="UP000694402">
    <property type="component" value="Unassembled WGS sequence"/>
</dbReference>
<feature type="compositionally biased region" description="Low complexity" evidence="2">
    <location>
        <begin position="662"/>
        <end position="676"/>
    </location>
</feature>
<dbReference type="PROSITE" id="PS50004">
    <property type="entry name" value="C2"/>
    <property type="match status" value="1"/>
</dbReference>
<keyword evidence="7" id="KW-1185">Reference proteome</keyword>
<dbReference type="CDD" id="cd08713">
    <property type="entry name" value="RGS_RGS3"/>
    <property type="match status" value="1"/>
</dbReference>
<dbReference type="SMART" id="SM00228">
    <property type="entry name" value="PDZ"/>
    <property type="match status" value="1"/>
</dbReference>
<reference evidence="6" key="2">
    <citation type="submission" date="2025-08" db="UniProtKB">
        <authorList>
            <consortium name="Ensembl"/>
        </authorList>
    </citation>
    <scope>IDENTIFICATION</scope>
</reference>
<feature type="region of interest" description="Disordered" evidence="2">
    <location>
        <begin position="323"/>
        <end position="377"/>
    </location>
</feature>
<dbReference type="SMART" id="SM00315">
    <property type="entry name" value="RGS"/>
    <property type="match status" value="1"/>
</dbReference>
<dbReference type="InterPro" id="IPR001478">
    <property type="entry name" value="PDZ"/>
</dbReference>
<dbReference type="InterPro" id="IPR024066">
    <property type="entry name" value="RGS_subdom1/3"/>
</dbReference>
<feature type="region of interest" description="Disordered" evidence="2">
    <location>
        <begin position="656"/>
        <end position="677"/>
    </location>
</feature>
<dbReference type="Pfam" id="PF00615">
    <property type="entry name" value="RGS"/>
    <property type="match status" value="1"/>
</dbReference>
<name>A0AAZ3RP53_ONCTS</name>
<feature type="domain" description="PDZ" evidence="4">
    <location>
        <begin position="219"/>
        <end position="296"/>
    </location>
</feature>
<organism evidence="6 7">
    <name type="scientific">Oncorhynchus tshawytscha</name>
    <name type="common">Chinook salmon</name>
    <name type="synonym">Salmo tshawytscha</name>
    <dbReference type="NCBI Taxonomy" id="74940"/>
    <lineage>
        <taxon>Eukaryota</taxon>
        <taxon>Metazoa</taxon>
        <taxon>Chordata</taxon>
        <taxon>Craniata</taxon>
        <taxon>Vertebrata</taxon>
        <taxon>Euteleostomi</taxon>
        <taxon>Actinopterygii</taxon>
        <taxon>Neopterygii</taxon>
        <taxon>Teleostei</taxon>
        <taxon>Protacanthopterygii</taxon>
        <taxon>Salmoniformes</taxon>
        <taxon>Salmonidae</taxon>
        <taxon>Salmoninae</taxon>
        <taxon>Oncorhynchus</taxon>
    </lineage>
</organism>
<dbReference type="Gene3D" id="2.30.42.10">
    <property type="match status" value="1"/>
</dbReference>
<dbReference type="PANTHER" id="PTHR46848:SF1">
    <property type="entry name" value="REGULATOR OF G-PROTEIN SIGNALING 3"/>
    <property type="match status" value="1"/>
</dbReference>
<evidence type="ECO:0008006" key="8">
    <source>
        <dbReference type="Google" id="ProtNLM"/>
    </source>
</evidence>
<accession>A0AAZ3RP53</accession>
<dbReference type="AlphaFoldDB" id="A0AAZ3RP53"/>
<feature type="compositionally biased region" description="Basic and acidic residues" evidence="2">
    <location>
        <begin position="727"/>
        <end position="738"/>
    </location>
</feature>
<dbReference type="FunFam" id="1.10.196.10:FF:000001">
    <property type="entry name" value="Regulator of G-protein signaling 8"/>
    <property type="match status" value="1"/>
</dbReference>
<dbReference type="GO" id="GO:0005634">
    <property type="term" value="C:nucleus"/>
    <property type="evidence" value="ECO:0007669"/>
    <property type="project" value="TreeGrafter"/>
</dbReference>
<dbReference type="Gene3D" id="1.10.196.10">
    <property type="match status" value="1"/>
</dbReference>
<feature type="compositionally biased region" description="Low complexity" evidence="2">
    <location>
        <begin position="739"/>
        <end position="765"/>
    </location>
</feature>
<dbReference type="Pfam" id="PF00595">
    <property type="entry name" value="PDZ"/>
    <property type="match status" value="1"/>
</dbReference>
<dbReference type="GO" id="GO:0005886">
    <property type="term" value="C:plasma membrane"/>
    <property type="evidence" value="ECO:0007669"/>
    <property type="project" value="TreeGrafter"/>
</dbReference>
<feature type="compositionally biased region" description="Basic and acidic residues" evidence="2">
    <location>
        <begin position="359"/>
        <end position="375"/>
    </location>
</feature>
<evidence type="ECO:0000256" key="2">
    <source>
        <dbReference type="SAM" id="MobiDB-lite"/>
    </source>
</evidence>
<protein>
    <recommendedName>
        <fullName evidence="8">Regulator of G-protein signaling 3-like</fullName>
    </recommendedName>
</protein>
<dbReference type="PROSITE" id="PS50132">
    <property type="entry name" value="RGS"/>
    <property type="match status" value="1"/>
</dbReference>
<dbReference type="InterPro" id="IPR044926">
    <property type="entry name" value="RGS_subdomain_2"/>
</dbReference>
<dbReference type="PANTHER" id="PTHR46848">
    <property type="entry name" value="REGULATOR OF G-PROTEIN SIGNALING 3"/>
    <property type="match status" value="1"/>
</dbReference>
<evidence type="ECO:0000256" key="1">
    <source>
        <dbReference type="ARBA" id="ARBA00022700"/>
    </source>
</evidence>
<evidence type="ECO:0000313" key="6">
    <source>
        <dbReference type="Ensembl" id="ENSOTSP00005143176.1"/>
    </source>
</evidence>
<feature type="region of interest" description="Disordered" evidence="2">
    <location>
        <begin position="727"/>
        <end position="824"/>
    </location>
</feature>
<dbReference type="SUPFAM" id="SSF50156">
    <property type="entry name" value="PDZ domain-like"/>
    <property type="match status" value="1"/>
</dbReference>
<gene>
    <name evidence="6" type="primary">NEK9</name>
</gene>